<dbReference type="EMBL" id="JABFTP020000103">
    <property type="protein sequence ID" value="KAL3277890.1"/>
    <property type="molecule type" value="Genomic_DNA"/>
</dbReference>
<gene>
    <name evidence="1" type="ORF">HHI36_013231</name>
</gene>
<evidence type="ECO:0000313" key="2">
    <source>
        <dbReference type="Proteomes" id="UP001516400"/>
    </source>
</evidence>
<comment type="caution">
    <text evidence="1">The sequence shown here is derived from an EMBL/GenBank/DDBJ whole genome shotgun (WGS) entry which is preliminary data.</text>
</comment>
<reference evidence="1 2" key="1">
    <citation type="journal article" date="2021" name="BMC Biol.">
        <title>Horizontally acquired antibacterial genes associated with adaptive radiation of ladybird beetles.</title>
        <authorList>
            <person name="Li H.S."/>
            <person name="Tang X.F."/>
            <person name="Huang Y.H."/>
            <person name="Xu Z.Y."/>
            <person name="Chen M.L."/>
            <person name="Du X.Y."/>
            <person name="Qiu B.Y."/>
            <person name="Chen P.T."/>
            <person name="Zhang W."/>
            <person name="Slipinski A."/>
            <person name="Escalona H.E."/>
            <person name="Waterhouse R.M."/>
            <person name="Zwick A."/>
            <person name="Pang H."/>
        </authorList>
    </citation>
    <scope>NUCLEOTIDE SEQUENCE [LARGE SCALE GENOMIC DNA]</scope>
    <source>
        <strain evidence="1">SYSU2018</strain>
    </source>
</reference>
<protein>
    <submittedName>
        <fullName evidence="1">Uncharacterized protein</fullName>
    </submittedName>
</protein>
<organism evidence="1 2">
    <name type="scientific">Cryptolaemus montrouzieri</name>
    <dbReference type="NCBI Taxonomy" id="559131"/>
    <lineage>
        <taxon>Eukaryota</taxon>
        <taxon>Metazoa</taxon>
        <taxon>Ecdysozoa</taxon>
        <taxon>Arthropoda</taxon>
        <taxon>Hexapoda</taxon>
        <taxon>Insecta</taxon>
        <taxon>Pterygota</taxon>
        <taxon>Neoptera</taxon>
        <taxon>Endopterygota</taxon>
        <taxon>Coleoptera</taxon>
        <taxon>Polyphaga</taxon>
        <taxon>Cucujiformia</taxon>
        <taxon>Coccinelloidea</taxon>
        <taxon>Coccinellidae</taxon>
        <taxon>Scymninae</taxon>
        <taxon>Scymnini</taxon>
        <taxon>Cryptolaemus</taxon>
    </lineage>
</organism>
<sequence length="239" mass="27173">MASGRSSVLVKVKSDWYLMNYPADYNLPFSRWPLAGFAEESGESQSLKIDRLEEIIGSLPKEGSRGLSQDIPTKTDAEKVGDPVLLVNPKITQNSGETLNDIRNKIDPAKLAVGIEKMKPIKEEQFGKKYEVNLSEMKNPRAVIVGVEEEVLDRRNDEIVSILLSQNEFLDKKVDKITINKKYFVKSKNLQAKSESGNVIEIDPKIMNEIMNVEKMHVKYRNCGVFSYYNVLSKPKIRY</sequence>
<proteinExistence type="predicted"/>
<evidence type="ECO:0000313" key="1">
    <source>
        <dbReference type="EMBL" id="KAL3277890.1"/>
    </source>
</evidence>
<dbReference type="AlphaFoldDB" id="A0ABD2NGR2"/>
<keyword evidence="2" id="KW-1185">Reference proteome</keyword>
<name>A0ABD2NGR2_9CUCU</name>
<dbReference type="Proteomes" id="UP001516400">
    <property type="component" value="Unassembled WGS sequence"/>
</dbReference>
<accession>A0ABD2NGR2</accession>